<keyword evidence="5 9" id="KW-1133">Transmembrane helix</keyword>
<evidence type="ECO:0000256" key="2">
    <source>
        <dbReference type="ARBA" id="ARBA00022449"/>
    </source>
</evidence>
<feature type="transmembrane region" description="Helical" evidence="9">
    <location>
        <begin position="198"/>
        <end position="217"/>
    </location>
</feature>
<evidence type="ECO:0000256" key="6">
    <source>
        <dbReference type="ARBA" id="ARBA00023053"/>
    </source>
</evidence>
<keyword evidence="2 9" id="KW-0050">Antiport</keyword>
<comment type="subcellular location">
    <subcellularLocation>
        <location evidence="1">Cell inner membrane</location>
        <topology evidence="1">Multi-pass membrane protein</topology>
    </subcellularLocation>
    <subcellularLocation>
        <location evidence="9">Cell membrane</location>
        <topology evidence="9">Multi-pass membrane protein</topology>
    </subcellularLocation>
</comment>
<keyword evidence="7 9" id="KW-0472">Membrane</keyword>
<evidence type="ECO:0000256" key="7">
    <source>
        <dbReference type="ARBA" id="ARBA00023136"/>
    </source>
</evidence>
<dbReference type="InterPro" id="IPR023171">
    <property type="entry name" value="Na/H_antiporter_dom_sf"/>
</dbReference>
<keyword evidence="8 9" id="KW-0739">Sodium transport</keyword>
<dbReference type="HAMAP" id="MF_01844">
    <property type="entry name" value="NhaA"/>
    <property type="match status" value="1"/>
</dbReference>
<comment type="function">
    <text evidence="9">Na(+)/H(+) antiporter that extrudes sodium in exchange for external protons.</text>
</comment>
<feature type="transmembrane region" description="Helical" evidence="9">
    <location>
        <begin position="77"/>
        <end position="95"/>
    </location>
</feature>
<protein>
    <recommendedName>
        <fullName evidence="9">Na(+)/H(+) antiporter NhaA</fullName>
    </recommendedName>
    <alternativeName>
        <fullName evidence="9">Sodium/proton antiporter NhaA</fullName>
    </alternativeName>
</protein>
<reference evidence="10" key="1">
    <citation type="submission" date="2020-10" db="EMBL/GenBank/DDBJ databases">
        <title>Taxonomic study of unclassified bacteria belonging to the class Ktedonobacteria.</title>
        <authorList>
            <person name="Yabe S."/>
            <person name="Wang C.M."/>
            <person name="Zheng Y."/>
            <person name="Sakai Y."/>
            <person name="Cavaletti L."/>
            <person name="Monciardini P."/>
            <person name="Donadio S."/>
        </authorList>
    </citation>
    <scope>NUCLEOTIDE SEQUENCE</scope>
    <source>
        <strain evidence="10">SOSP1-1</strain>
    </source>
</reference>
<feature type="transmembrane region" description="Helical" evidence="9">
    <location>
        <begin position="116"/>
        <end position="137"/>
    </location>
</feature>
<evidence type="ECO:0000256" key="4">
    <source>
        <dbReference type="ARBA" id="ARBA00022692"/>
    </source>
</evidence>
<keyword evidence="3 9" id="KW-1003">Cell membrane</keyword>
<dbReference type="Pfam" id="PF06965">
    <property type="entry name" value="Na_H_antiport_1"/>
    <property type="match status" value="1"/>
</dbReference>
<comment type="catalytic activity">
    <reaction evidence="9">
        <text>Na(+)(in) + 2 H(+)(out) = Na(+)(out) + 2 H(+)(in)</text>
        <dbReference type="Rhea" id="RHEA:29251"/>
        <dbReference type="ChEBI" id="CHEBI:15378"/>
        <dbReference type="ChEBI" id="CHEBI:29101"/>
    </reaction>
</comment>
<evidence type="ECO:0000256" key="9">
    <source>
        <dbReference type="HAMAP-Rule" id="MF_01844"/>
    </source>
</evidence>
<dbReference type="AlphaFoldDB" id="A0A8J3MWL3"/>
<dbReference type="GO" id="GO:0006885">
    <property type="term" value="P:regulation of pH"/>
    <property type="evidence" value="ECO:0007669"/>
    <property type="project" value="UniProtKB-UniRule"/>
</dbReference>
<dbReference type="PANTHER" id="PTHR30341:SF0">
    <property type="entry name" value="NA(+)_H(+) ANTIPORTER NHAA"/>
    <property type="match status" value="1"/>
</dbReference>
<keyword evidence="9" id="KW-0813">Transport</keyword>
<feature type="transmembrane region" description="Helical" evidence="9">
    <location>
        <begin position="426"/>
        <end position="445"/>
    </location>
</feature>
<keyword evidence="6 9" id="KW-0915">Sodium</keyword>
<evidence type="ECO:0000256" key="8">
    <source>
        <dbReference type="ARBA" id="ARBA00023201"/>
    </source>
</evidence>
<keyword evidence="4 9" id="KW-0812">Transmembrane</keyword>
<dbReference type="PANTHER" id="PTHR30341">
    <property type="entry name" value="SODIUM ION/PROTON ANTIPORTER NHAA-RELATED"/>
    <property type="match status" value="1"/>
</dbReference>
<dbReference type="GO" id="GO:0005886">
    <property type="term" value="C:plasma membrane"/>
    <property type="evidence" value="ECO:0007669"/>
    <property type="project" value="UniProtKB-SubCell"/>
</dbReference>
<comment type="caution">
    <text evidence="10">The sequence shown here is derived from an EMBL/GenBank/DDBJ whole genome shotgun (WGS) entry which is preliminary data.</text>
</comment>
<dbReference type="EMBL" id="BNJF01000004">
    <property type="protein sequence ID" value="GHO48778.1"/>
    <property type="molecule type" value="Genomic_DNA"/>
</dbReference>
<dbReference type="Proteomes" id="UP000612362">
    <property type="component" value="Unassembled WGS sequence"/>
</dbReference>
<sequence length="464" mass="50910">MLHKSALKYPKTSRLPDILIRPFQEFTHATMSSGVLLLLCTIIALLWANGPFSHSYHTLWEHRFIVGFSSLQLNYPLHVWINDGFMAFFFLLVGLEIKREMLVGELSQIRQAVLPLIAALGGAIFPALLYTIFTWGTPASSGWGIPMATDIAFALGVLALLGKHIPLALKVFLTALAIVDDLLAVLTIALFYSHGISWPAFFLGSLLLLVLLLCNLVGIRRRLIYFLLGFLLWLAIFASGLHAAITGILVAWMIPVRSRLNASTFIQQSQEMLATFARGRALGLGLVMDERQQAAIRALEVHTEAIQAPLQRIEHALHIPVRFAILPLFVLANAGVTLTLASLSHVFIHPVCLGILIGLLVGKQLGILLFSWSVIKLKWAQLPTGITWKHIYGIGWLGGIGFTMSLFIADLAFGDTQSAFLEQAKVAILLALLLSSVGGFLLLRLSGTPQEPAAHTIDHDICEQ</sequence>
<dbReference type="Gene3D" id="1.20.1530.10">
    <property type="entry name" value="Na+/H+ antiporter like domain"/>
    <property type="match status" value="1"/>
</dbReference>
<feature type="transmembrane region" description="Helical" evidence="9">
    <location>
        <begin position="168"/>
        <end position="192"/>
    </location>
</feature>
<evidence type="ECO:0000313" key="11">
    <source>
        <dbReference type="Proteomes" id="UP000612362"/>
    </source>
</evidence>
<gene>
    <name evidence="9 10" type="primary">nhaA</name>
    <name evidence="10" type="ORF">KSX_69410</name>
</gene>
<dbReference type="NCBIfam" id="TIGR00773">
    <property type="entry name" value="NhaA"/>
    <property type="match status" value="1"/>
</dbReference>
<keyword evidence="11" id="KW-1185">Reference proteome</keyword>
<evidence type="ECO:0000256" key="1">
    <source>
        <dbReference type="ARBA" id="ARBA00004429"/>
    </source>
</evidence>
<accession>A0A8J3MWL3</accession>
<name>A0A8J3MWL3_9CHLR</name>
<feature type="transmembrane region" description="Helical" evidence="9">
    <location>
        <begin position="143"/>
        <end position="161"/>
    </location>
</feature>
<organism evidence="10 11">
    <name type="scientific">Ktedonospora formicarum</name>
    <dbReference type="NCBI Taxonomy" id="2778364"/>
    <lineage>
        <taxon>Bacteria</taxon>
        <taxon>Bacillati</taxon>
        <taxon>Chloroflexota</taxon>
        <taxon>Ktedonobacteria</taxon>
        <taxon>Ktedonobacterales</taxon>
        <taxon>Ktedonobacteraceae</taxon>
        <taxon>Ktedonospora</taxon>
    </lineage>
</organism>
<keyword evidence="9" id="KW-0406">Ion transport</keyword>
<feature type="transmembrane region" description="Helical" evidence="9">
    <location>
        <begin position="353"/>
        <end position="374"/>
    </location>
</feature>
<feature type="transmembrane region" description="Helical" evidence="9">
    <location>
        <begin position="394"/>
        <end position="414"/>
    </location>
</feature>
<feature type="transmembrane region" description="Helical" evidence="9">
    <location>
        <begin position="224"/>
        <end position="254"/>
    </location>
</feature>
<feature type="transmembrane region" description="Helical" evidence="9">
    <location>
        <begin position="29"/>
        <end position="48"/>
    </location>
</feature>
<dbReference type="GO" id="GO:0015385">
    <property type="term" value="F:sodium:proton antiporter activity"/>
    <property type="evidence" value="ECO:0007669"/>
    <property type="project" value="UniProtKB-UniRule"/>
</dbReference>
<evidence type="ECO:0000256" key="5">
    <source>
        <dbReference type="ARBA" id="ARBA00022989"/>
    </source>
</evidence>
<comment type="similarity">
    <text evidence="9">Belongs to the NhaA Na(+)/H(+) (TC 2.A.33) antiporter family.</text>
</comment>
<feature type="transmembrane region" description="Helical" evidence="9">
    <location>
        <begin position="319"/>
        <end position="341"/>
    </location>
</feature>
<evidence type="ECO:0000313" key="10">
    <source>
        <dbReference type="EMBL" id="GHO48778.1"/>
    </source>
</evidence>
<proteinExistence type="inferred from homology"/>
<dbReference type="RefSeq" id="WP_220197953.1">
    <property type="nucleotide sequence ID" value="NZ_BNJF01000004.1"/>
</dbReference>
<dbReference type="InterPro" id="IPR004670">
    <property type="entry name" value="NhaA"/>
</dbReference>
<evidence type="ECO:0000256" key="3">
    <source>
        <dbReference type="ARBA" id="ARBA00022475"/>
    </source>
</evidence>